<dbReference type="SUPFAM" id="SSF52058">
    <property type="entry name" value="L domain-like"/>
    <property type="match status" value="1"/>
</dbReference>
<dbReference type="InterPro" id="IPR001611">
    <property type="entry name" value="Leu-rich_rpt"/>
</dbReference>
<organism evidence="9 10">
    <name type="scientific">Gossypium armourianum</name>
    <dbReference type="NCBI Taxonomy" id="34283"/>
    <lineage>
        <taxon>Eukaryota</taxon>
        <taxon>Viridiplantae</taxon>
        <taxon>Streptophyta</taxon>
        <taxon>Embryophyta</taxon>
        <taxon>Tracheophyta</taxon>
        <taxon>Spermatophyta</taxon>
        <taxon>Magnoliopsida</taxon>
        <taxon>eudicotyledons</taxon>
        <taxon>Gunneridae</taxon>
        <taxon>Pentapetalae</taxon>
        <taxon>rosids</taxon>
        <taxon>malvids</taxon>
        <taxon>Malvales</taxon>
        <taxon>Malvaceae</taxon>
        <taxon>Malvoideae</taxon>
        <taxon>Gossypium</taxon>
    </lineage>
</organism>
<dbReference type="EMBL" id="JABFAE010000002">
    <property type="protein sequence ID" value="MBA0824259.1"/>
    <property type="molecule type" value="Genomic_DNA"/>
</dbReference>
<evidence type="ECO:0000313" key="10">
    <source>
        <dbReference type="Proteomes" id="UP000593575"/>
    </source>
</evidence>
<dbReference type="PANTHER" id="PTHR48061:SF20">
    <property type="entry name" value="LEUCINE-RICH REPEAT RECEPTOR PROTEIN KINASE MSP1-LIKE"/>
    <property type="match status" value="1"/>
</dbReference>
<evidence type="ECO:0000256" key="8">
    <source>
        <dbReference type="SAM" id="MobiDB-lite"/>
    </source>
</evidence>
<sequence length="412" mass="45490">IPSLRRLILSQNQFNGSIGDLHGNASSLLHTLVLSSNKLQGRFPMSVFELHGLEIFTLPSNNFSGLIPMSAFQNLRNLACLDLSYNMLSIDGTAINISSRSFPTFYTLKLLTLVTAFNLLLSSPSQITTFMGVSLRHRDVLDLSNNSEWANSSMPLSDERAFWSCWLQHLGLNQSRLEGKVPKSLGNCKCLEVLDIGNNQINDSFPCHLKNIAKLHVLVLRSNKFNGHIDCPRNNNGWPMLQIFDLASNNFSGKLHMTCLGTWDVMQPNSDKGQSELKHLINLDFGDDDFKYYEDAIPVNIKGNKLELVKIPVNNFEGPIPEVIGKFEALDALNFSHNAFTGSIPTTFGNLRELGSYSLVGPIPTSTQLQSFSEASFENNTGLCGPPLKTMCGLPPAKEDSPSESETGSIIH</sequence>
<evidence type="ECO:0000256" key="3">
    <source>
        <dbReference type="ARBA" id="ARBA00022729"/>
    </source>
</evidence>
<evidence type="ECO:0000256" key="7">
    <source>
        <dbReference type="ARBA" id="ARBA00023180"/>
    </source>
</evidence>
<dbReference type="PANTHER" id="PTHR48061">
    <property type="entry name" value="LEUCINE-RICH REPEAT RECEPTOR PROTEIN KINASE EMS1-LIKE-RELATED"/>
    <property type="match status" value="1"/>
</dbReference>
<keyword evidence="10" id="KW-1185">Reference proteome</keyword>
<reference evidence="9 10" key="1">
    <citation type="journal article" date="2019" name="Genome Biol. Evol.">
        <title>Insights into the evolution of the New World diploid cottons (Gossypium, subgenus Houzingenia) based on genome sequencing.</title>
        <authorList>
            <person name="Grover C.E."/>
            <person name="Arick M.A. 2nd"/>
            <person name="Thrash A."/>
            <person name="Conover J.L."/>
            <person name="Sanders W.S."/>
            <person name="Peterson D.G."/>
            <person name="Frelichowski J.E."/>
            <person name="Scheffler J.A."/>
            <person name="Scheffler B.E."/>
            <person name="Wendel J.F."/>
        </authorList>
    </citation>
    <scope>NUCLEOTIDE SEQUENCE [LARGE SCALE GENOMIC DNA]</scope>
    <source>
        <strain evidence="9">6</strain>
        <tissue evidence="9">Leaf</tissue>
    </source>
</reference>
<dbReference type="AlphaFoldDB" id="A0A7J9IQ36"/>
<keyword evidence="5" id="KW-0472">Membrane</keyword>
<accession>A0A7J9IQ36</accession>
<keyword evidence="2" id="KW-0812">Transmembrane</keyword>
<dbReference type="Proteomes" id="UP000593575">
    <property type="component" value="Unassembled WGS sequence"/>
</dbReference>
<keyword evidence="7" id="KW-0325">Glycoprotein</keyword>
<feature type="non-terminal residue" evidence="9">
    <location>
        <position position="412"/>
    </location>
</feature>
<comment type="subcellular location">
    <subcellularLocation>
        <location evidence="1">Membrane</location>
        <topology evidence="1">Single-pass type I membrane protein</topology>
    </subcellularLocation>
</comment>
<dbReference type="InterPro" id="IPR046956">
    <property type="entry name" value="RLP23-like"/>
</dbReference>
<evidence type="ECO:0008006" key="11">
    <source>
        <dbReference type="Google" id="ProtNLM"/>
    </source>
</evidence>
<comment type="caution">
    <text evidence="9">The sequence shown here is derived from an EMBL/GenBank/DDBJ whole genome shotgun (WGS) entry which is preliminary data.</text>
</comment>
<proteinExistence type="predicted"/>
<dbReference type="Pfam" id="PF00560">
    <property type="entry name" value="LRR_1"/>
    <property type="match status" value="2"/>
</dbReference>
<evidence type="ECO:0000256" key="2">
    <source>
        <dbReference type="ARBA" id="ARBA00022692"/>
    </source>
</evidence>
<keyword evidence="6" id="KW-0675">Receptor</keyword>
<dbReference type="Gene3D" id="3.80.10.10">
    <property type="entry name" value="Ribonuclease Inhibitor"/>
    <property type="match status" value="2"/>
</dbReference>
<evidence type="ECO:0000256" key="6">
    <source>
        <dbReference type="ARBA" id="ARBA00023170"/>
    </source>
</evidence>
<feature type="region of interest" description="Disordered" evidence="8">
    <location>
        <begin position="393"/>
        <end position="412"/>
    </location>
</feature>
<dbReference type="GO" id="GO:0016020">
    <property type="term" value="C:membrane"/>
    <property type="evidence" value="ECO:0007669"/>
    <property type="project" value="UniProtKB-SubCell"/>
</dbReference>
<evidence type="ECO:0000256" key="1">
    <source>
        <dbReference type="ARBA" id="ARBA00004479"/>
    </source>
</evidence>
<keyword evidence="4" id="KW-1133">Transmembrane helix</keyword>
<evidence type="ECO:0000256" key="4">
    <source>
        <dbReference type="ARBA" id="ARBA00022989"/>
    </source>
</evidence>
<keyword evidence="3" id="KW-0732">Signal</keyword>
<evidence type="ECO:0000256" key="5">
    <source>
        <dbReference type="ARBA" id="ARBA00023136"/>
    </source>
</evidence>
<dbReference type="InterPro" id="IPR032675">
    <property type="entry name" value="LRR_dom_sf"/>
</dbReference>
<evidence type="ECO:0000313" key="9">
    <source>
        <dbReference type="EMBL" id="MBA0824259.1"/>
    </source>
</evidence>
<dbReference type="SUPFAM" id="SSF52047">
    <property type="entry name" value="RNI-like"/>
    <property type="match status" value="1"/>
</dbReference>
<protein>
    <recommendedName>
        <fullName evidence="11">Receptor-like protein 12</fullName>
    </recommendedName>
</protein>
<name>A0A7J9IQ36_9ROSI</name>
<gene>
    <name evidence="9" type="ORF">Goarm_020938</name>
</gene>